<dbReference type="InterPro" id="IPR011009">
    <property type="entry name" value="Kinase-like_dom_sf"/>
</dbReference>
<dbReference type="PROSITE" id="PS51189">
    <property type="entry name" value="FAT"/>
    <property type="match status" value="1"/>
</dbReference>
<dbReference type="InterPro" id="IPR014009">
    <property type="entry name" value="PIK_FAT"/>
</dbReference>
<protein>
    <recommendedName>
        <fullName evidence="3">non-specific serine/threonine protein kinase</fullName>
        <ecNumber evidence="3">2.7.11.1</ecNumber>
    </recommendedName>
</protein>
<dbReference type="CDD" id="cd00892">
    <property type="entry name" value="PIKKc_ATR"/>
    <property type="match status" value="1"/>
</dbReference>
<feature type="compositionally biased region" description="Low complexity" evidence="17">
    <location>
        <begin position="1696"/>
        <end position="1706"/>
    </location>
</feature>
<feature type="region of interest" description="Disordered" evidence="17">
    <location>
        <begin position="1019"/>
        <end position="1048"/>
    </location>
</feature>
<dbReference type="PROSITE" id="PS50250">
    <property type="entry name" value="PCI"/>
    <property type="match status" value="1"/>
</dbReference>
<evidence type="ECO:0000256" key="4">
    <source>
        <dbReference type="ARBA" id="ARBA00022490"/>
    </source>
</evidence>
<dbReference type="Proteomes" id="UP001145021">
    <property type="component" value="Unassembled WGS sequence"/>
</dbReference>
<keyword evidence="5" id="KW-0723">Serine/threonine-protein kinase</keyword>
<evidence type="ECO:0000256" key="13">
    <source>
        <dbReference type="ARBA" id="ARBA00023204"/>
    </source>
</evidence>
<evidence type="ECO:0000259" key="21">
    <source>
        <dbReference type="PROSITE" id="PS51190"/>
    </source>
</evidence>
<feature type="domain" description="FATC" evidence="21">
    <location>
        <begin position="2975"/>
        <end position="3007"/>
    </location>
</feature>
<dbReference type="PROSITE" id="PS00916">
    <property type="entry name" value="PI3_4_KINASE_2"/>
    <property type="match status" value="1"/>
</dbReference>
<dbReference type="GO" id="GO:0006281">
    <property type="term" value="P:DNA repair"/>
    <property type="evidence" value="ECO:0007669"/>
    <property type="project" value="UniProtKB-KW"/>
</dbReference>
<keyword evidence="9" id="KW-0227">DNA damage</keyword>
<name>A0A9W7XJP8_9FUNG</name>
<dbReference type="SUPFAM" id="SSF48371">
    <property type="entry name" value="ARM repeat"/>
    <property type="match status" value="1"/>
</dbReference>
<feature type="region of interest" description="Disordered" evidence="17">
    <location>
        <begin position="1169"/>
        <end position="1202"/>
    </location>
</feature>
<dbReference type="SMART" id="SM00753">
    <property type="entry name" value="PAM"/>
    <property type="match status" value="1"/>
</dbReference>
<keyword evidence="6" id="KW-0396">Initiation factor</keyword>
<dbReference type="GO" id="GO:0000723">
    <property type="term" value="P:telomere maintenance"/>
    <property type="evidence" value="ECO:0007669"/>
    <property type="project" value="TreeGrafter"/>
</dbReference>
<evidence type="ECO:0000256" key="15">
    <source>
        <dbReference type="ARBA" id="ARBA00047899"/>
    </source>
</evidence>
<evidence type="ECO:0000259" key="19">
    <source>
        <dbReference type="PROSITE" id="PS50290"/>
    </source>
</evidence>
<evidence type="ECO:0000256" key="12">
    <source>
        <dbReference type="ARBA" id="ARBA00022917"/>
    </source>
</evidence>
<dbReference type="GO" id="GO:0000077">
    <property type="term" value="P:DNA damage checkpoint signaling"/>
    <property type="evidence" value="ECO:0007669"/>
    <property type="project" value="TreeGrafter"/>
</dbReference>
<evidence type="ECO:0000256" key="9">
    <source>
        <dbReference type="ARBA" id="ARBA00022763"/>
    </source>
</evidence>
<gene>
    <name evidence="22" type="ORF">LPJ64_004042</name>
</gene>
<keyword evidence="23" id="KW-1185">Reference proteome</keyword>
<evidence type="ECO:0000313" key="22">
    <source>
        <dbReference type="EMBL" id="KAJ1644265.1"/>
    </source>
</evidence>
<organism evidence="22 23">
    <name type="scientific">Coemansia asiatica</name>
    <dbReference type="NCBI Taxonomy" id="1052880"/>
    <lineage>
        <taxon>Eukaryota</taxon>
        <taxon>Fungi</taxon>
        <taxon>Fungi incertae sedis</taxon>
        <taxon>Zoopagomycota</taxon>
        <taxon>Kickxellomycotina</taxon>
        <taxon>Kickxellomycetes</taxon>
        <taxon>Kickxellales</taxon>
        <taxon>Kickxellaceae</taxon>
        <taxon>Coemansia</taxon>
    </lineage>
</organism>
<evidence type="ECO:0000256" key="6">
    <source>
        <dbReference type="ARBA" id="ARBA00022540"/>
    </source>
</evidence>
<dbReference type="InterPro" id="IPR003152">
    <property type="entry name" value="FATC_dom"/>
</dbReference>
<proteinExistence type="inferred from homology"/>
<feature type="compositionally biased region" description="Low complexity" evidence="17">
    <location>
        <begin position="1170"/>
        <end position="1188"/>
    </location>
</feature>
<feature type="compositionally biased region" description="Polar residues" evidence="17">
    <location>
        <begin position="1541"/>
        <end position="1550"/>
    </location>
</feature>
<keyword evidence="10" id="KW-0418">Kinase</keyword>
<dbReference type="SMART" id="SM01343">
    <property type="entry name" value="FATC"/>
    <property type="match status" value="1"/>
</dbReference>
<feature type="domain" description="PCI" evidence="18">
    <location>
        <begin position="216"/>
        <end position="400"/>
    </location>
</feature>
<sequence>MGLGARKLENGINKFRCLNGTRNATELSQLIQIVSSHATKVLSEVFEEDGNWSIIEHHRAAKPGWDEVSVAHFQAALAHRLGDHLAAYTSELNCFNAFLRMFQDMGRWSIPVLYALSKDLAYLARLADKETQNRRARVANKVEESIRAINQGFSLCMTDREPSIAVSRKWGTFRMANILFALYLRQRAYNLCTSMVRAIRSTELPPLDKFPMSDQVTFRFYRGVLAFRSENYAAAKMDLMFALGHCHREAQGNKRRIMTYLVPLMMMDGFMPQKDTLKKYPEVNMLYGGLIDAAKTGNVGLFDRLLAEKQDRLAALGTFLAVEHARKIAVRQLLHKVYLIDGRNSRIPFDRFKRAMEFACGCNIESIEVEAVLADMIFCGYLKGYLAHSHGLAVLSKQMPKRLRNAVPVSLASWVVSPVSEDRRCADNIAACLQSSRNDSLQSMMDTAVRLIQDLKLLQSFRTAYAMQAFEGLYAKVLDYVGKVIDQIKKADRANIRGDQDEESSGNNLDQSAATRDFRLASLPLAFEYSVETALSTTNNTVAPPDFLEISHGPRIQTVTRKSVASSLVAVVLSPRAYMQDCIDWTASAFGWSLAQTSDNALRLAAWALFPMFCMHTAERGIDGFLTVNSQARVKVGDPEDLLEVVANSIGYVSCARSGYLCINAPEAVDSADLSGKSSDSGISAACLQWGQTSDSISISSFATGISSIYSCTVCDSPRNACSAQKQNQKQSKVSLSGWLPYWFIALNNVPESASVRFVRNVTRFVRHAEVQDISLRSSPLGRGIIRRLSSSNRELRLAAVDSVLAYSTVYPEDTEYIAKVKRVNRIETIFTLQQMVQELEAPRLVEETLELVAGGLGCACGLYDDVLCQIMPFLIKYYCGDNIFLRAVAMEQILRIAQKHAVSPAKLLSLYSASIACTLANILDQNAPRPFAHCLQIISTSPKQFLSAYQGIIVPHLVASGNELALRNVADILETRLPVLCVNLAPEVFVKIFLMDDQLMHQALMRFVNLISAGTSSSSVSSSNSNANSNSTSDINGGNNNNNNNSQAKDQVEVNIPSLLRSCTVKLIFNLVLSLGEEDAVLRKRARSALLTVHNILGSPESDKQQGVTNIVQQSVDNLKDMSKTESPRPGKPLGQTEISAELAEFLSQHILGVMAYVNELLRDTETGNSSNSNSYSYSNSNSNSNSGESGKDSARQESSTRRKALRAIGELVILLGSKLTPHTNNIVASLTPSLQGPLAATALRSWIILAESLVKTTLLADQINSLLVPLLTAFFTSSDAEVRSGAAEAVNRIVGLHKRNIRASCDKVCSVPDHPQLEIAFTIFQGFIGRNSLRQRLSGLLQMLKGKDSTIVFCASRELCTLLQTNEKQIVAWKQAFMQDGSNISGIDDSSYLSGRSKERNTAAADARLLNSISEALKSACSHASDSHRLGRQATASCAACLAVIGVIDKRVLETNTRSDAADPAKAAMQPVRVSPNLCNLQDEEERMEFVCTLIVDYLVHAFAMAPSPSVQLCAAYSIQELLRLVGFTKSLVQQQLNSDNSAQSGTKSAIRGGRRKNDSSRRAASRVNNIQDERILQRWSLIPASVQEIISPLLDSKYTIQQSGRKRTDTGATAGSRTACIVRSSSYIGWLRAWSVELATALSASCPSAAIFKVCTSAMKESSADMLLFLLPQIAHQYCLNVSSDKADHTKSAAKSSDMSSDKPIVIDDDEQDSKDQSTAMDVDDDAAVAARATRHIVSNEIHAVFVPDSEIPSLPGDQWRLCKEVCLDLLDTFSSHVRSQQSMRVTGKRSARKDSQYANTTPEEEALLKLIKSAPHATIAQVAASCHQYERAVLHTELALRENAFGKYPTLFGNVDDSAIATIQELYFSMGDVDGVIGASLCRKQVDHKLAIRKYEIEGNWSHALIGHESLLRAQPDNEEFQKSWISCLQKMGQWEGAWATSKELFKLRPRNEDEQQLNAACYAAAWRLGKWNWVQETASMADALPNNSMVQQRLPDFNALNSAMLLRMSRDKDLEDLKRLELPIPLQSLNAAKSSLNSSNVLNCAAIDLVDLALASIGRGIADTVSTRLSFSSNSQPASTTLSKTPSEVHAHMLGDISIMAGHLATADIRSDCEKLSAKLGDLFEQWRKRVACLPAIYSVQEPILMLHSRLFDMLLSHIQFDTAHSHSHGHGHGHCTQSNGSTANTCKCADSIMRQKVRTNLQAAQLARVAGYRATAMGILVHSELTCSPTPALRALLQTEYAQILWDEGHSADAMSSLIHVTDNLQEQLNIPTISSTNPDMYSSKSTLSVSNTRAKYKDGATLSDTENAYVRAMFPLLDWQVATNSLSLPLLIKRYDQVLAIQESDKAYYAIGRLHDILFSAVGRMGSRSSKSRQGGWDRQIVILQSGLIRNYLRSILHSSRYLFQALPRLLTVWFDFSTSGPPIPEKPSSDKDMIGHLVKQIDTVVTNMTNRLPMYNFLVVLSQLVSRICHDNPNVFKHLQTIILKLLEFYPQQTLWQLMGVQRSTFAVRAQRCQTILDMARSIASGPQKVGVLIEQASKLTDSLLALCDSLPPSRTTTTMHMSRDFQQLAKSRELDIIIPLQQSLVPTLPDTQHGSDCELALSASSTDRSFDEHGDGSSIDSNGHNGIHSLSAAQRMMMHQPFSSDLPTISGFENEIEIMMSLQRPKKITMIGSDGKRYSFLCKPKDDLRKDARLMEFNSMINRLLNSNAETHKRSLHIRTYAVVPLNEECGLIQWVAPTTGIRHVLLKLYKAHNVTISMSQVKAILEKPTLPPAEAFVKTLLPLFPSVMHEWFLQSFPDPPRWLASRTNFTRSAAVMSMVGHILGLGDRHCENILLDESTGSVVHVDFNCLFEKGMTLEKPEKVPFRLTHNMVDAMGVTGYEGTFRKTCEMTLNLLRDNRDALMSVLESFLHDPLVEWSRRTTRASRQAAASTAPAKSGANQPNEQAAKCLNTINRKLQGILQGVAPLSVEGQVDALIREATSPDRLFQMYIGWAAYM</sequence>
<evidence type="ECO:0000256" key="17">
    <source>
        <dbReference type="SAM" id="MobiDB-lite"/>
    </source>
</evidence>
<dbReference type="PROSITE" id="PS50290">
    <property type="entry name" value="PI3_4_KINASE_3"/>
    <property type="match status" value="1"/>
</dbReference>
<dbReference type="InterPro" id="IPR036388">
    <property type="entry name" value="WH-like_DNA-bd_sf"/>
</dbReference>
<dbReference type="GO" id="GO:0004674">
    <property type="term" value="F:protein serine/threonine kinase activity"/>
    <property type="evidence" value="ECO:0007669"/>
    <property type="project" value="UniProtKB-KW"/>
</dbReference>
<feature type="region of interest" description="Disordered" evidence="17">
    <location>
        <begin position="1694"/>
        <end position="1725"/>
    </location>
</feature>
<dbReference type="EMBL" id="JANBOH010000179">
    <property type="protein sequence ID" value="KAJ1644265.1"/>
    <property type="molecule type" value="Genomic_DNA"/>
</dbReference>
<dbReference type="Pfam" id="PF25030">
    <property type="entry name" value="M-HEAT_ATR"/>
    <property type="match status" value="1"/>
</dbReference>
<dbReference type="Pfam" id="PF02259">
    <property type="entry name" value="FAT"/>
    <property type="match status" value="1"/>
</dbReference>
<keyword evidence="7" id="KW-0808">Transferase</keyword>
<dbReference type="Pfam" id="PF08064">
    <property type="entry name" value="UME"/>
    <property type="match status" value="1"/>
</dbReference>
<feature type="compositionally biased region" description="Low complexity" evidence="17">
    <location>
        <begin position="1019"/>
        <end position="1047"/>
    </location>
</feature>
<dbReference type="PANTHER" id="PTHR11139:SF125">
    <property type="entry name" value="SERINE_THREONINE-PROTEIN KINASE MEC1"/>
    <property type="match status" value="1"/>
</dbReference>
<feature type="region of interest" description="Disordered" evidence="17">
    <location>
        <begin position="2612"/>
        <end position="2633"/>
    </location>
</feature>
<dbReference type="InterPro" id="IPR003151">
    <property type="entry name" value="PIK-rel_kinase_FAT"/>
</dbReference>
<dbReference type="InterPro" id="IPR036940">
    <property type="entry name" value="PI3/4_kinase_cat_sf"/>
</dbReference>
<evidence type="ECO:0000256" key="7">
    <source>
        <dbReference type="ARBA" id="ARBA00022679"/>
    </source>
</evidence>
<evidence type="ECO:0000256" key="10">
    <source>
        <dbReference type="ARBA" id="ARBA00022777"/>
    </source>
</evidence>
<evidence type="ECO:0000256" key="8">
    <source>
        <dbReference type="ARBA" id="ARBA00022741"/>
    </source>
</evidence>
<keyword evidence="14" id="KW-0539">Nucleus</keyword>
<dbReference type="EC" id="2.7.11.1" evidence="3"/>
<dbReference type="Pfam" id="PF23593">
    <property type="entry name" value="HEAT_ATR"/>
    <property type="match status" value="1"/>
</dbReference>
<dbReference type="InterPro" id="IPR000717">
    <property type="entry name" value="PCI_dom"/>
</dbReference>
<dbReference type="SMART" id="SM00146">
    <property type="entry name" value="PI3Kc"/>
    <property type="match status" value="1"/>
</dbReference>
<dbReference type="GO" id="GO:0005524">
    <property type="term" value="F:ATP binding"/>
    <property type="evidence" value="ECO:0007669"/>
    <property type="project" value="UniProtKB-KW"/>
</dbReference>
<comment type="catalytic activity">
    <reaction evidence="16">
        <text>L-seryl-[protein] + ATP = O-phospho-L-seryl-[protein] + ADP + H(+)</text>
        <dbReference type="Rhea" id="RHEA:17989"/>
        <dbReference type="Rhea" id="RHEA-COMP:9863"/>
        <dbReference type="Rhea" id="RHEA-COMP:11604"/>
        <dbReference type="ChEBI" id="CHEBI:15378"/>
        <dbReference type="ChEBI" id="CHEBI:29999"/>
        <dbReference type="ChEBI" id="CHEBI:30616"/>
        <dbReference type="ChEBI" id="CHEBI:83421"/>
        <dbReference type="ChEBI" id="CHEBI:456216"/>
        <dbReference type="EC" id="2.7.11.1"/>
    </reaction>
</comment>
<evidence type="ECO:0000313" key="23">
    <source>
        <dbReference type="Proteomes" id="UP001145021"/>
    </source>
</evidence>
<comment type="similarity">
    <text evidence="2">Belongs to the PI3/PI4-kinase family. ATM subfamily.</text>
</comment>
<accession>A0A9W7XJP8</accession>
<dbReference type="PROSITE" id="PS51190">
    <property type="entry name" value="FATC"/>
    <property type="match status" value="1"/>
</dbReference>
<dbReference type="InterPro" id="IPR016024">
    <property type="entry name" value="ARM-type_fold"/>
</dbReference>
<dbReference type="InterPro" id="IPR012993">
    <property type="entry name" value="UME"/>
</dbReference>
<feature type="region of interest" description="Disordered" evidence="17">
    <location>
        <begin position="1541"/>
        <end position="1567"/>
    </location>
</feature>
<dbReference type="Gene3D" id="3.30.1010.10">
    <property type="entry name" value="Phosphatidylinositol 3-kinase Catalytic Subunit, Chain A, domain 4"/>
    <property type="match status" value="1"/>
</dbReference>
<comment type="catalytic activity">
    <reaction evidence="15">
        <text>L-threonyl-[protein] + ATP = O-phospho-L-threonyl-[protein] + ADP + H(+)</text>
        <dbReference type="Rhea" id="RHEA:46608"/>
        <dbReference type="Rhea" id="RHEA-COMP:11060"/>
        <dbReference type="Rhea" id="RHEA-COMP:11605"/>
        <dbReference type="ChEBI" id="CHEBI:15378"/>
        <dbReference type="ChEBI" id="CHEBI:30013"/>
        <dbReference type="ChEBI" id="CHEBI:30616"/>
        <dbReference type="ChEBI" id="CHEBI:61977"/>
        <dbReference type="ChEBI" id="CHEBI:456216"/>
        <dbReference type="EC" id="2.7.11.1"/>
    </reaction>
</comment>
<dbReference type="PANTHER" id="PTHR11139">
    <property type="entry name" value="ATAXIA TELANGIECTASIA MUTATED ATM -RELATED"/>
    <property type="match status" value="1"/>
</dbReference>
<evidence type="ECO:0000259" key="20">
    <source>
        <dbReference type="PROSITE" id="PS51189"/>
    </source>
</evidence>
<reference evidence="22" key="1">
    <citation type="submission" date="2022-07" db="EMBL/GenBank/DDBJ databases">
        <title>Phylogenomic reconstructions and comparative analyses of Kickxellomycotina fungi.</title>
        <authorList>
            <person name="Reynolds N.K."/>
            <person name="Stajich J.E."/>
            <person name="Barry K."/>
            <person name="Grigoriev I.V."/>
            <person name="Crous P."/>
            <person name="Smith M.E."/>
        </authorList>
    </citation>
    <scope>NUCLEOTIDE SEQUENCE</scope>
    <source>
        <strain evidence="22">NBRC 105413</strain>
    </source>
</reference>
<dbReference type="InterPro" id="IPR057564">
    <property type="entry name" value="HEAT_ATR"/>
</dbReference>
<dbReference type="Gene3D" id="1.10.1070.11">
    <property type="entry name" value="Phosphatidylinositol 3-/4-kinase, catalytic domain"/>
    <property type="match status" value="1"/>
</dbReference>
<dbReference type="InterPro" id="IPR050517">
    <property type="entry name" value="DDR_Repair_Kinase"/>
</dbReference>
<evidence type="ECO:0000259" key="18">
    <source>
        <dbReference type="PROSITE" id="PS50250"/>
    </source>
</evidence>
<evidence type="ECO:0000256" key="3">
    <source>
        <dbReference type="ARBA" id="ARBA00012513"/>
    </source>
</evidence>
<dbReference type="Gene3D" id="1.10.10.10">
    <property type="entry name" value="Winged helix-like DNA-binding domain superfamily/Winged helix DNA-binding domain"/>
    <property type="match status" value="1"/>
</dbReference>
<evidence type="ECO:0000256" key="11">
    <source>
        <dbReference type="ARBA" id="ARBA00022840"/>
    </source>
</evidence>
<dbReference type="InterPro" id="IPR018936">
    <property type="entry name" value="PI3/4_kinase_CS"/>
</dbReference>
<dbReference type="GO" id="GO:0005694">
    <property type="term" value="C:chromosome"/>
    <property type="evidence" value="ECO:0007669"/>
    <property type="project" value="TreeGrafter"/>
</dbReference>
<dbReference type="GO" id="GO:0005634">
    <property type="term" value="C:nucleus"/>
    <property type="evidence" value="ECO:0007669"/>
    <property type="project" value="UniProtKB-SubCell"/>
</dbReference>
<evidence type="ECO:0000256" key="5">
    <source>
        <dbReference type="ARBA" id="ARBA00022527"/>
    </source>
</evidence>
<dbReference type="Pfam" id="PF02260">
    <property type="entry name" value="FATC"/>
    <property type="match status" value="1"/>
</dbReference>
<evidence type="ECO:0000256" key="1">
    <source>
        <dbReference type="ARBA" id="ARBA00004123"/>
    </source>
</evidence>
<keyword evidence="12" id="KW-0648">Protein biosynthesis</keyword>
<dbReference type="SUPFAM" id="SSF56112">
    <property type="entry name" value="Protein kinase-like (PK-like)"/>
    <property type="match status" value="1"/>
</dbReference>
<comment type="subcellular location">
    <subcellularLocation>
        <location evidence="1">Nucleus</location>
    </subcellularLocation>
</comment>
<feature type="domain" description="PI3K/PI4K catalytic" evidence="19">
    <location>
        <begin position="2661"/>
        <end position="2967"/>
    </location>
</feature>
<keyword evidence="8" id="KW-0547">Nucleotide-binding</keyword>
<keyword evidence="4" id="KW-0963">Cytoplasm</keyword>
<feature type="compositionally biased region" description="Basic and acidic residues" evidence="17">
    <location>
        <begin position="1191"/>
        <end position="1202"/>
    </location>
</feature>
<dbReference type="GO" id="GO:0003743">
    <property type="term" value="F:translation initiation factor activity"/>
    <property type="evidence" value="ECO:0007669"/>
    <property type="project" value="UniProtKB-KW"/>
</dbReference>
<dbReference type="Pfam" id="PF00454">
    <property type="entry name" value="PI3_PI4_kinase"/>
    <property type="match status" value="1"/>
</dbReference>
<feature type="domain" description="FAT" evidence="20">
    <location>
        <begin position="1822"/>
        <end position="2512"/>
    </location>
</feature>
<dbReference type="InterPro" id="IPR056802">
    <property type="entry name" value="ATR-like_M-HEAT"/>
</dbReference>
<evidence type="ECO:0000256" key="16">
    <source>
        <dbReference type="ARBA" id="ARBA00048679"/>
    </source>
</evidence>
<comment type="caution">
    <text evidence="22">The sequence shown here is derived from an EMBL/GenBank/DDBJ whole genome shotgun (WGS) entry which is preliminary data.</text>
</comment>
<dbReference type="InterPro" id="IPR000403">
    <property type="entry name" value="PI3/4_kinase_cat_dom"/>
</dbReference>
<keyword evidence="13" id="KW-0234">DNA repair</keyword>
<evidence type="ECO:0000256" key="14">
    <source>
        <dbReference type="ARBA" id="ARBA00023242"/>
    </source>
</evidence>
<keyword evidence="11" id="KW-0067">ATP-binding</keyword>
<evidence type="ECO:0000256" key="2">
    <source>
        <dbReference type="ARBA" id="ARBA00010769"/>
    </source>
</evidence>